<dbReference type="AlphaFoldDB" id="A0A0P0V030"/>
<protein>
    <submittedName>
        <fullName evidence="1">Os01g0233600 protein</fullName>
    </submittedName>
</protein>
<dbReference type="PaxDb" id="39947-A0A0P0V030"/>
<evidence type="ECO:0000313" key="1">
    <source>
        <dbReference type="EMBL" id="BAS71198.1"/>
    </source>
</evidence>
<dbReference type="EMBL" id="AP014957">
    <property type="protein sequence ID" value="BAS71198.1"/>
    <property type="molecule type" value="Genomic_DNA"/>
</dbReference>
<proteinExistence type="predicted"/>
<dbReference type="InParanoid" id="A0A0P0V030"/>
<evidence type="ECO:0000313" key="2">
    <source>
        <dbReference type="Proteomes" id="UP000059680"/>
    </source>
</evidence>
<reference evidence="1 2" key="3">
    <citation type="journal article" date="2013" name="Rice">
        <title>Improvement of the Oryza sativa Nipponbare reference genome using next generation sequence and optical map data.</title>
        <authorList>
            <person name="Kawahara Y."/>
            <person name="de la Bastide M."/>
            <person name="Hamilton J.P."/>
            <person name="Kanamori H."/>
            <person name="McCombie W.R."/>
            <person name="Ouyang S."/>
            <person name="Schwartz D.C."/>
            <person name="Tanaka T."/>
            <person name="Wu J."/>
            <person name="Zhou S."/>
            <person name="Childs K.L."/>
            <person name="Davidson R.M."/>
            <person name="Lin H."/>
            <person name="Quesada-Ocampo L."/>
            <person name="Vaillancourt B."/>
            <person name="Sakai H."/>
            <person name="Lee S.S."/>
            <person name="Kim J."/>
            <person name="Numa H."/>
            <person name="Itoh T."/>
            <person name="Buell C.R."/>
            <person name="Matsumoto T."/>
        </authorList>
    </citation>
    <scope>NUCLEOTIDE SEQUENCE [LARGE SCALE GENOMIC DNA]</scope>
    <source>
        <strain evidence="2">cv. Nipponbare</strain>
    </source>
</reference>
<reference evidence="2" key="1">
    <citation type="journal article" date="2005" name="Nature">
        <title>The map-based sequence of the rice genome.</title>
        <authorList>
            <consortium name="International rice genome sequencing project (IRGSP)"/>
            <person name="Matsumoto T."/>
            <person name="Wu J."/>
            <person name="Kanamori H."/>
            <person name="Katayose Y."/>
            <person name="Fujisawa M."/>
            <person name="Namiki N."/>
            <person name="Mizuno H."/>
            <person name="Yamamoto K."/>
            <person name="Antonio B.A."/>
            <person name="Baba T."/>
            <person name="Sakata K."/>
            <person name="Nagamura Y."/>
            <person name="Aoki H."/>
            <person name="Arikawa K."/>
            <person name="Arita K."/>
            <person name="Bito T."/>
            <person name="Chiden Y."/>
            <person name="Fujitsuka N."/>
            <person name="Fukunaka R."/>
            <person name="Hamada M."/>
            <person name="Harada C."/>
            <person name="Hayashi A."/>
            <person name="Hijishita S."/>
            <person name="Honda M."/>
            <person name="Hosokawa S."/>
            <person name="Ichikawa Y."/>
            <person name="Idonuma A."/>
            <person name="Iijima M."/>
            <person name="Ikeda M."/>
            <person name="Ikeno M."/>
            <person name="Ito K."/>
            <person name="Ito S."/>
            <person name="Ito T."/>
            <person name="Ito Y."/>
            <person name="Ito Y."/>
            <person name="Iwabuchi A."/>
            <person name="Kamiya K."/>
            <person name="Karasawa W."/>
            <person name="Kurita K."/>
            <person name="Katagiri S."/>
            <person name="Kikuta A."/>
            <person name="Kobayashi H."/>
            <person name="Kobayashi N."/>
            <person name="Machita K."/>
            <person name="Maehara T."/>
            <person name="Masukawa M."/>
            <person name="Mizubayashi T."/>
            <person name="Mukai Y."/>
            <person name="Nagasaki H."/>
            <person name="Nagata Y."/>
            <person name="Naito S."/>
            <person name="Nakashima M."/>
            <person name="Nakama Y."/>
            <person name="Nakamichi Y."/>
            <person name="Nakamura M."/>
            <person name="Meguro A."/>
            <person name="Negishi M."/>
            <person name="Ohta I."/>
            <person name="Ohta T."/>
            <person name="Okamoto M."/>
            <person name="Ono N."/>
            <person name="Saji S."/>
            <person name="Sakaguchi M."/>
            <person name="Sakai K."/>
            <person name="Shibata M."/>
            <person name="Shimokawa T."/>
            <person name="Song J."/>
            <person name="Takazaki Y."/>
            <person name="Terasawa K."/>
            <person name="Tsugane M."/>
            <person name="Tsuji K."/>
            <person name="Ueda S."/>
            <person name="Waki K."/>
            <person name="Yamagata H."/>
            <person name="Yamamoto M."/>
            <person name="Yamamoto S."/>
            <person name="Yamane H."/>
            <person name="Yoshiki S."/>
            <person name="Yoshihara R."/>
            <person name="Yukawa K."/>
            <person name="Zhong H."/>
            <person name="Yano M."/>
            <person name="Yuan Q."/>
            <person name="Ouyang S."/>
            <person name="Liu J."/>
            <person name="Jones K.M."/>
            <person name="Gansberger K."/>
            <person name="Moffat K."/>
            <person name="Hill J."/>
            <person name="Bera J."/>
            <person name="Fadrosh D."/>
            <person name="Jin S."/>
            <person name="Johri S."/>
            <person name="Kim M."/>
            <person name="Overton L."/>
            <person name="Reardon M."/>
            <person name="Tsitrin T."/>
            <person name="Vuong H."/>
            <person name="Weaver B."/>
            <person name="Ciecko A."/>
            <person name="Tallon L."/>
            <person name="Jackson J."/>
            <person name="Pai G."/>
            <person name="Aken S.V."/>
            <person name="Utterback T."/>
            <person name="Reidmuller S."/>
            <person name="Feldblyum T."/>
            <person name="Hsiao J."/>
            <person name="Zismann V."/>
            <person name="Iobst S."/>
            <person name="de Vazeille A.R."/>
            <person name="Buell C.R."/>
            <person name="Ying K."/>
            <person name="Li Y."/>
            <person name="Lu T."/>
            <person name="Huang Y."/>
            <person name="Zhao Q."/>
            <person name="Feng Q."/>
            <person name="Zhang L."/>
            <person name="Zhu J."/>
            <person name="Weng Q."/>
            <person name="Mu J."/>
            <person name="Lu Y."/>
            <person name="Fan D."/>
            <person name="Liu Y."/>
            <person name="Guan J."/>
            <person name="Zhang Y."/>
            <person name="Yu S."/>
            <person name="Liu X."/>
            <person name="Zhang Y."/>
            <person name="Hong G."/>
            <person name="Han B."/>
            <person name="Choisne N."/>
            <person name="Demange N."/>
            <person name="Orjeda G."/>
            <person name="Samain S."/>
            <person name="Cattolico L."/>
            <person name="Pelletier E."/>
            <person name="Couloux A."/>
            <person name="Segurens B."/>
            <person name="Wincker P."/>
            <person name="D'Hont A."/>
            <person name="Scarpelli C."/>
            <person name="Weissenbach J."/>
            <person name="Salanoubat M."/>
            <person name="Quetier F."/>
            <person name="Yu Y."/>
            <person name="Kim H.R."/>
            <person name="Rambo T."/>
            <person name="Currie J."/>
            <person name="Collura K."/>
            <person name="Luo M."/>
            <person name="Yang T."/>
            <person name="Ammiraju J.S.S."/>
            <person name="Engler F."/>
            <person name="Soderlund C."/>
            <person name="Wing R.A."/>
            <person name="Palmer L.E."/>
            <person name="de la Bastide M."/>
            <person name="Spiegel L."/>
            <person name="Nascimento L."/>
            <person name="Zutavern T."/>
            <person name="O'Shaughnessy A."/>
            <person name="Dike S."/>
            <person name="Dedhia N."/>
            <person name="Preston R."/>
            <person name="Balija V."/>
            <person name="McCombie W.R."/>
            <person name="Chow T."/>
            <person name="Chen H."/>
            <person name="Chung M."/>
            <person name="Chen C."/>
            <person name="Shaw J."/>
            <person name="Wu H."/>
            <person name="Hsiao K."/>
            <person name="Chao Y."/>
            <person name="Chu M."/>
            <person name="Cheng C."/>
            <person name="Hour A."/>
            <person name="Lee P."/>
            <person name="Lin S."/>
            <person name="Lin Y."/>
            <person name="Liou J."/>
            <person name="Liu S."/>
            <person name="Hsing Y."/>
            <person name="Raghuvanshi S."/>
            <person name="Mohanty A."/>
            <person name="Bharti A.K."/>
            <person name="Gaur A."/>
            <person name="Gupta V."/>
            <person name="Kumar D."/>
            <person name="Ravi V."/>
            <person name="Vij S."/>
            <person name="Kapur A."/>
            <person name="Khurana P."/>
            <person name="Khurana P."/>
            <person name="Khurana J.P."/>
            <person name="Tyagi A.K."/>
            <person name="Gaikwad K."/>
            <person name="Singh A."/>
            <person name="Dalal V."/>
            <person name="Srivastava S."/>
            <person name="Dixit A."/>
            <person name="Pal A.K."/>
            <person name="Ghazi I.A."/>
            <person name="Yadav M."/>
            <person name="Pandit A."/>
            <person name="Bhargava A."/>
            <person name="Sureshbabu K."/>
            <person name="Batra K."/>
            <person name="Sharma T.R."/>
            <person name="Mohapatra T."/>
            <person name="Singh N.K."/>
            <person name="Messing J."/>
            <person name="Nelson A.B."/>
            <person name="Fuks G."/>
            <person name="Kavchok S."/>
            <person name="Keizer G."/>
            <person name="Linton E."/>
            <person name="Llaca V."/>
            <person name="Song R."/>
            <person name="Tanyolac B."/>
            <person name="Young S."/>
            <person name="Ho-Il K."/>
            <person name="Hahn J.H."/>
            <person name="Sangsakoo G."/>
            <person name="Vanavichit A."/>
            <person name="de Mattos Luiz.A.T."/>
            <person name="Zimmer P.D."/>
            <person name="Malone G."/>
            <person name="Dellagostin O."/>
            <person name="de Oliveira A.C."/>
            <person name="Bevan M."/>
            <person name="Bancroft I."/>
            <person name="Minx P."/>
            <person name="Cordum H."/>
            <person name="Wilson R."/>
            <person name="Cheng Z."/>
            <person name="Jin W."/>
            <person name="Jiang J."/>
            <person name="Leong S.A."/>
            <person name="Iwama H."/>
            <person name="Gojobori T."/>
            <person name="Itoh T."/>
            <person name="Niimura Y."/>
            <person name="Fujii Y."/>
            <person name="Habara T."/>
            <person name="Sakai H."/>
            <person name="Sato Y."/>
            <person name="Wilson G."/>
            <person name="Kumar K."/>
            <person name="McCouch S."/>
            <person name="Juretic N."/>
            <person name="Hoen D."/>
            <person name="Wright S."/>
            <person name="Bruskiewich R."/>
            <person name="Bureau T."/>
            <person name="Miyao A."/>
            <person name="Hirochika H."/>
            <person name="Nishikawa T."/>
            <person name="Kadowaki K."/>
            <person name="Sugiura M."/>
            <person name="Burr B."/>
            <person name="Sasaki T."/>
        </authorList>
    </citation>
    <scope>NUCLEOTIDE SEQUENCE [LARGE SCALE GENOMIC DNA]</scope>
    <source>
        <strain evidence="2">cv. Nipponbare</strain>
    </source>
</reference>
<dbReference type="Proteomes" id="UP000059680">
    <property type="component" value="Chromosome 1"/>
</dbReference>
<sequence>MGLAGSGLGRWRRQWLDDGNDNDSGTSVYPLPLPRWIWLKLDNCGEEARRWQRLKIRRGPAHWDHLTISDEVRASK</sequence>
<reference evidence="1 2" key="2">
    <citation type="journal article" date="2013" name="Plant Cell Physiol.">
        <title>Rice Annotation Project Database (RAP-DB): an integrative and interactive database for rice genomics.</title>
        <authorList>
            <person name="Sakai H."/>
            <person name="Lee S.S."/>
            <person name="Tanaka T."/>
            <person name="Numa H."/>
            <person name="Kim J."/>
            <person name="Kawahara Y."/>
            <person name="Wakimoto H."/>
            <person name="Yang C.C."/>
            <person name="Iwamoto M."/>
            <person name="Abe T."/>
            <person name="Yamada Y."/>
            <person name="Muto A."/>
            <person name="Inokuchi H."/>
            <person name="Ikemura T."/>
            <person name="Matsumoto T."/>
            <person name="Sasaki T."/>
            <person name="Itoh T."/>
        </authorList>
    </citation>
    <scope>NUCLEOTIDE SEQUENCE [LARGE SCALE GENOMIC DNA]</scope>
    <source>
        <strain evidence="2">cv. Nipponbare</strain>
    </source>
</reference>
<organism evidence="1 2">
    <name type="scientific">Oryza sativa subsp. japonica</name>
    <name type="common">Rice</name>
    <dbReference type="NCBI Taxonomy" id="39947"/>
    <lineage>
        <taxon>Eukaryota</taxon>
        <taxon>Viridiplantae</taxon>
        <taxon>Streptophyta</taxon>
        <taxon>Embryophyta</taxon>
        <taxon>Tracheophyta</taxon>
        <taxon>Spermatophyta</taxon>
        <taxon>Magnoliopsida</taxon>
        <taxon>Liliopsida</taxon>
        <taxon>Poales</taxon>
        <taxon>Poaceae</taxon>
        <taxon>BOP clade</taxon>
        <taxon>Oryzoideae</taxon>
        <taxon>Oryzeae</taxon>
        <taxon>Oryzinae</taxon>
        <taxon>Oryza</taxon>
        <taxon>Oryza sativa</taxon>
    </lineage>
</organism>
<accession>A0A0P0V030</accession>
<gene>
    <name evidence="1" type="ordered locus">Os01g0233600</name>
    <name evidence="1" type="ORF">OSNPB_010233600</name>
</gene>
<keyword evidence="2" id="KW-1185">Reference proteome</keyword>
<name>A0A0P0V030_ORYSJ</name>